<comment type="caution">
    <text evidence="2">The sequence shown here is derived from an EMBL/GenBank/DDBJ whole genome shotgun (WGS) entry which is preliminary data.</text>
</comment>
<sequence length="309" mass="35981">MFNQPEPKSWGELLKQREAERNQPPPKEAYIPPEITIHKEGGIFPDTNFSPDPDANPSSDNIVVDTHFYSNTSIFDEQEEKPRPHVIARDHGNEPFIWPMKTKYERELEQPVKQTRTSYRDIKTRDFDMITGVPYENGFKSTVKRLLDQKEKSNTFRMNRSFDPISNTFPTDELETTRLRDEALAHQATVTAHLEKMPKTLQRSQNGTLNIITGECTDDNSLSAINEFPNSSIARGQNRWARETEIINTRQIQKNKEIERVGCRYNNGRERMLRDFNIISNAEESHTMDVSVKHKPSVWQWCQSERLDT</sequence>
<feature type="region of interest" description="Disordered" evidence="1">
    <location>
        <begin position="1"/>
        <end position="33"/>
    </location>
</feature>
<gene>
    <name evidence="2" type="ORF">M9Y10_034068</name>
</gene>
<keyword evidence="3" id="KW-1185">Reference proteome</keyword>
<protein>
    <submittedName>
        <fullName evidence="2">Uncharacterized protein</fullName>
    </submittedName>
</protein>
<reference evidence="2 3" key="1">
    <citation type="submission" date="2024-04" db="EMBL/GenBank/DDBJ databases">
        <title>Tritrichomonas musculus Genome.</title>
        <authorList>
            <person name="Alves-Ferreira E."/>
            <person name="Grigg M."/>
            <person name="Lorenzi H."/>
            <person name="Galac M."/>
        </authorList>
    </citation>
    <scope>NUCLEOTIDE SEQUENCE [LARGE SCALE GENOMIC DNA]</scope>
    <source>
        <strain evidence="2 3">EAF2021</strain>
    </source>
</reference>
<evidence type="ECO:0000313" key="3">
    <source>
        <dbReference type="Proteomes" id="UP001470230"/>
    </source>
</evidence>
<dbReference type="EMBL" id="JAPFFF010000005">
    <property type="protein sequence ID" value="KAK8889322.1"/>
    <property type="molecule type" value="Genomic_DNA"/>
</dbReference>
<evidence type="ECO:0000313" key="2">
    <source>
        <dbReference type="EMBL" id="KAK8889322.1"/>
    </source>
</evidence>
<accession>A0ABR2KFV3</accession>
<proteinExistence type="predicted"/>
<organism evidence="2 3">
    <name type="scientific">Tritrichomonas musculus</name>
    <dbReference type="NCBI Taxonomy" id="1915356"/>
    <lineage>
        <taxon>Eukaryota</taxon>
        <taxon>Metamonada</taxon>
        <taxon>Parabasalia</taxon>
        <taxon>Tritrichomonadida</taxon>
        <taxon>Tritrichomonadidae</taxon>
        <taxon>Tritrichomonas</taxon>
    </lineage>
</organism>
<evidence type="ECO:0000256" key="1">
    <source>
        <dbReference type="SAM" id="MobiDB-lite"/>
    </source>
</evidence>
<name>A0ABR2KFV3_9EUKA</name>
<dbReference type="Proteomes" id="UP001470230">
    <property type="component" value="Unassembled WGS sequence"/>
</dbReference>